<protein>
    <submittedName>
        <fullName evidence="4">GNAT family N-acetyltransferase</fullName>
    </submittedName>
</protein>
<dbReference type="Gene3D" id="3.40.630.30">
    <property type="match status" value="1"/>
</dbReference>
<evidence type="ECO:0000256" key="2">
    <source>
        <dbReference type="ARBA" id="ARBA00023315"/>
    </source>
</evidence>
<dbReference type="PROSITE" id="PS51186">
    <property type="entry name" value="GNAT"/>
    <property type="match status" value="1"/>
</dbReference>
<dbReference type="Pfam" id="PF00583">
    <property type="entry name" value="Acetyltransf_1"/>
    <property type="match status" value="1"/>
</dbReference>
<evidence type="ECO:0000313" key="4">
    <source>
        <dbReference type="EMBL" id="RVV96659.1"/>
    </source>
</evidence>
<evidence type="ECO:0000256" key="1">
    <source>
        <dbReference type="ARBA" id="ARBA00022679"/>
    </source>
</evidence>
<comment type="caution">
    <text evidence="4">The sequence shown here is derived from an EMBL/GenBank/DDBJ whole genome shotgun (WGS) entry which is preliminary data.</text>
</comment>
<proteinExistence type="predicted"/>
<dbReference type="SUPFAM" id="SSF55729">
    <property type="entry name" value="Acyl-CoA N-acyltransferases (Nat)"/>
    <property type="match status" value="1"/>
</dbReference>
<dbReference type="OrthoDB" id="9804026at2"/>
<dbReference type="GO" id="GO:0016747">
    <property type="term" value="F:acyltransferase activity, transferring groups other than amino-acyl groups"/>
    <property type="evidence" value="ECO:0007669"/>
    <property type="project" value="InterPro"/>
</dbReference>
<organism evidence="4 5">
    <name type="scientific">Mesobaculum littorinae</name>
    <dbReference type="NCBI Taxonomy" id="2486419"/>
    <lineage>
        <taxon>Bacteria</taxon>
        <taxon>Pseudomonadati</taxon>
        <taxon>Pseudomonadota</taxon>
        <taxon>Alphaproteobacteria</taxon>
        <taxon>Rhodobacterales</taxon>
        <taxon>Roseobacteraceae</taxon>
        <taxon>Mesobaculum</taxon>
    </lineage>
</organism>
<accession>A0A438AD98</accession>
<dbReference type="PANTHER" id="PTHR43420:SF44">
    <property type="entry name" value="ACETYLTRANSFERASE YPEA"/>
    <property type="match status" value="1"/>
</dbReference>
<keyword evidence="2" id="KW-0012">Acyltransferase</keyword>
<reference evidence="4 5" key="1">
    <citation type="submission" date="2018-11" db="EMBL/GenBank/DDBJ databases">
        <title>Mesobaculum littorinae gen. nov., sp. nov., isolated from Littorina scabra that represents a novel genus of the order Rhodobacteraceae.</title>
        <authorList>
            <person name="Li F."/>
        </authorList>
    </citation>
    <scope>NUCLEOTIDE SEQUENCE [LARGE SCALE GENOMIC DNA]</scope>
    <source>
        <strain evidence="4 5">M0103</strain>
    </source>
</reference>
<dbReference type="InterPro" id="IPR016181">
    <property type="entry name" value="Acyl_CoA_acyltransferase"/>
</dbReference>
<sequence length="144" mass="15141">MTLPDADPVALARLHAAAMEVPRPWSAADFAALMGAPGVFLRCVPHGFALGRAVLDEAELLTLAVDPAARRRGHGRAALTAFETAAQQGGARVAHLEVSAENIAARALYAAAGWEVSGQRRGYYDRPGGGRIDAIAMRRMLSPA</sequence>
<keyword evidence="5" id="KW-1185">Reference proteome</keyword>
<dbReference type="AlphaFoldDB" id="A0A438AD98"/>
<feature type="domain" description="N-acetyltransferase" evidence="3">
    <location>
        <begin position="1"/>
        <end position="142"/>
    </location>
</feature>
<evidence type="ECO:0000313" key="5">
    <source>
        <dbReference type="Proteomes" id="UP000285908"/>
    </source>
</evidence>
<dbReference type="InterPro" id="IPR050680">
    <property type="entry name" value="YpeA/RimI_acetyltransf"/>
</dbReference>
<dbReference type="CDD" id="cd04301">
    <property type="entry name" value="NAT_SF"/>
    <property type="match status" value="1"/>
</dbReference>
<gene>
    <name evidence="4" type="ORF">EKE94_17415</name>
</gene>
<evidence type="ECO:0000259" key="3">
    <source>
        <dbReference type="PROSITE" id="PS51186"/>
    </source>
</evidence>
<keyword evidence="1 4" id="KW-0808">Transferase</keyword>
<dbReference type="InterPro" id="IPR000182">
    <property type="entry name" value="GNAT_dom"/>
</dbReference>
<dbReference type="Proteomes" id="UP000285908">
    <property type="component" value="Unassembled WGS sequence"/>
</dbReference>
<dbReference type="RefSeq" id="WP_127907917.1">
    <property type="nucleotide sequence ID" value="NZ_RQXX01000009.1"/>
</dbReference>
<name>A0A438AD98_9RHOB</name>
<dbReference type="PANTHER" id="PTHR43420">
    <property type="entry name" value="ACETYLTRANSFERASE"/>
    <property type="match status" value="1"/>
</dbReference>
<dbReference type="EMBL" id="RQXX01000009">
    <property type="protein sequence ID" value="RVV96659.1"/>
    <property type="molecule type" value="Genomic_DNA"/>
</dbReference>